<dbReference type="HOGENOM" id="CLU_1728770_0_0_9"/>
<evidence type="ECO:0000313" key="2">
    <source>
        <dbReference type="Proteomes" id="UP000001578"/>
    </source>
</evidence>
<name>A4IK86_GEOTN</name>
<protein>
    <submittedName>
        <fullName evidence="1">Uncharacterized protein</fullName>
    </submittedName>
</protein>
<dbReference type="Proteomes" id="UP000001578">
    <property type="component" value="Chromosome"/>
</dbReference>
<dbReference type="RefSeq" id="WP_011886743.1">
    <property type="nucleotide sequence ID" value="NC_009328.1"/>
</dbReference>
<sequence length="151" mass="16851">MPPFRAETNVLLSHLPVYAATTAAPPHFCRTVPPAIHRTSRYKRSSPPIISPSYGDTTQRHKQICARREQQIGGFHFATFARTAAASSRQKAITSLSLRAMAPISPTAVRLISKGENQWWANNNLEQLTRLLIRTRSETLVPKTATITNVY</sequence>
<reference evidence="1 2" key="1">
    <citation type="journal article" date="2007" name="Proc. Natl. Acad. Sci. U.S.A.">
        <title>Genome and proteome of long-chain alkane degrading Geobacillus thermodenitrificans NG80-2 isolated from a deep-subsurface oil reservoir.</title>
        <authorList>
            <person name="Feng L."/>
            <person name="Wang W."/>
            <person name="Cheng J."/>
            <person name="Ren Y."/>
            <person name="Zhao G."/>
            <person name="Gao C."/>
            <person name="Tang Y."/>
            <person name="Liu X."/>
            <person name="Han W."/>
            <person name="Peng X."/>
            <person name="Liu R."/>
            <person name="Wang L."/>
        </authorList>
    </citation>
    <scope>NUCLEOTIDE SEQUENCE [LARGE SCALE GENOMIC DNA]</scope>
    <source>
        <strain evidence="1 2">NG80-2</strain>
    </source>
</reference>
<dbReference type="AlphaFoldDB" id="A4IK86"/>
<organism evidence="1 2">
    <name type="scientific">Geobacillus thermodenitrificans (strain NG80-2)</name>
    <dbReference type="NCBI Taxonomy" id="420246"/>
    <lineage>
        <taxon>Bacteria</taxon>
        <taxon>Bacillati</taxon>
        <taxon>Bacillota</taxon>
        <taxon>Bacilli</taxon>
        <taxon>Bacillales</taxon>
        <taxon>Anoxybacillaceae</taxon>
        <taxon>Geobacillus</taxon>
    </lineage>
</organism>
<gene>
    <name evidence="1" type="ordered locus">GTNG_0358</name>
</gene>
<evidence type="ECO:0000313" key="1">
    <source>
        <dbReference type="EMBL" id="ABO65740.1"/>
    </source>
</evidence>
<proteinExistence type="predicted"/>
<dbReference type="KEGG" id="gtn:GTNG_0358"/>
<dbReference type="EMBL" id="CP000557">
    <property type="protein sequence ID" value="ABO65740.1"/>
    <property type="molecule type" value="Genomic_DNA"/>
</dbReference>
<accession>A4IK86</accession>